<dbReference type="EMBL" id="JABDHM010000221">
    <property type="protein sequence ID" value="KAF5216260.1"/>
    <property type="molecule type" value="Genomic_DNA"/>
</dbReference>
<accession>A0A7J6XQI8</accession>
<protein>
    <submittedName>
        <fullName evidence="1">Uncharacterized protein</fullName>
    </submittedName>
</protein>
<dbReference type="Proteomes" id="UP000583944">
    <property type="component" value="Unassembled WGS sequence"/>
</dbReference>
<name>A0A7J6XQI8_TRYCR</name>
<proteinExistence type="predicted"/>
<reference evidence="1 2" key="1">
    <citation type="journal article" date="2019" name="Genome Biol. Evol.">
        <title>Nanopore Sequencing Significantly Improves Genome Assembly of the Protozoan Parasite Trypanosoma cruzi.</title>
        <authorList>
            <person name="Diaz-Viraque F."/>
            <person name="Pita S."/>
            <person name="Greif G."/>
            <person name="de Souza R.C.M."/>
            <person name="Iraola G."/>
            <person name="Robello C."/>
        </authorList>
    </citation>
    <scope>NUCLEOTIDE SEQUENCE [LARGE SCALE GENOMIC DNA]</scope>
    <source>
        <strain evidence="1 2">Berenice</strain>
    </source>
</reference>
<sequence length="297" mass="34414">MGVHAYIQWAHYVCASWDEVRARVHARGHTQRVSERRVCVRAVHGALSLTLTRPPPQQQPHTQQQEAKEGRWCGRLRCWRHCRQAFECLRCSSYSVLLPDLKLNFFSLDRQPASPPRRRHQPFLHPLHLLLSWCFSHFLLLYPLLFPPSPLHPLLPGLHYFSCSFSHPLPFPLPSLPLLHPLVHLLPCDFLLPLRCHLSPHLPPLLLPLLPRLHPLLPCLLFLLLPPHPCHLSPHPHLLLSLLCLLLHLPPPFLLPPPLCLLHPLLHFHFPHHFPLLLLLLPSSFHHCVFLDPKFLL</sequence>
<gene>
    <name evidence="1" type="ORF">ECC02_010994</name>
</gene>
<evidence type="ECO:0000313" key="1">
    <source>
        <dbReference type="EMBL" id="KAF5216260.1"/>
    </source>
</evidence>
<dbReference type="VEuPathDB" id="TriTrypDB:ECC02_010994"/>
<evidence type="ECO:0000313" key="2">
    <source>
        <dbReference type="Proteomes" id="UP000583944"/>
    </source>
</evidence>
<comment type="caution">
    <text evidence="1">The sequence shown here is derived from an EMBL/GenBank/DDBJ whole genome shotgun (WGS) entry which is preliminary data.</text>
</comment>
<dbReference type="AlphaFoldDB" id="A0A7J6XQI8"/>
<organism evidence="1 2">
    <name type="scientific">Trypanosoma cruzi</name>
    <dbReference type="NCBI Taxonomy" id="5693"/>
    <lineage>
        <taxon>Eukaryota</taxon>
        <taxon>Discoba</taxon>
        <taxon>Euglenozoa</taxon>
        <taxon>Kinetoplastea</taxon>
        <taxon>Metakinetoplastina</taxon>
        <taxon>Trypanosomatida</taxon>
        <taxon>Trypanosomatidae</taxon>
        <taxon>Trypanosoma</taxon>
        <taxon>Schizotrypanum</taxon>
    </lineage>
</organism>